<gene>
    <name evidence="1" type="ORF">Acr_00g0037890</name>
</gene>
<dbReference type="PANTHER" id="PTHR33597">
    <property type="entry name" value="OS02G0760400 PROTEIN"/>
    <property type="match status" value="1"/>
</dbReference>
<dbReference type="EMBL" id="BJWL01000222">
    <property type="protein sequence ID" value="GFS35106.1"/>
    <property type="molecule type" value="Genomic_DNA"/>
</dbReference>
<keyword evidence="2" id="KW-1185">Reference proteome</keyword>
<accession>A0A7J0DH14</accession>
<dbReference type="OrthoDB" id="775052at2759"/>
<dbReference type="AlphaFoldDB" id="A0A7J0DH14"/>
<organism evidence="1 2">
    <name type="scientific">Actinidia rufa</name>
    <dbReference type="NCBI Taxonomy" id="165716"/>
    <lineage>
        <taxon>Eukaryota</taxon>
        <taxon>Viridiplantae</taxon>
        <taxon>Streptophyta</taxon>
        <taxon>Embryophyta</taxon>
        <taxon>Tracheophyta</taxon>
        <taxon>Spermatophyta</taxon>
        <taxon>Magnoliopsida</taxon>
        <taxon>eudicotyledons</taxon>
        <taxon>Gunneridae</taxon>
        <taxon>Pentapetalae</taxon>
        <taxon>asterids</taxon>
        <taxon>Ericales</taxon>
        <taxon>Actinidiaceae</taxon>
        <taxon>Actinidia</taxon>
    </lineage>
</organism>
<sequence length="155" mass="17225">MEAQRMTQLLLLWCRIRSTRVALRGGNHTATSEIDLEIQSDLDGESSIWDDKFDFVLTLNSNAAKSADGVLKLGGLLAIQFHGGRDEEDKFDEQIGKFSKKAATKAPFGDNGGSSGGVQWLFQSYPTRNQYFESYNLEIEGYDVEMPGMSGYRIG</sequence>
<dbReference type="Proteomes" id="UP000585474">
    <property type="component" value="Unassembled WGS sequence"/>
</dbReference>
<dbReference type="PANTHER" id="PTHR33597:SF11">
    <property type="entry name" value="OS07G0620600 PROTEIN"/>
    <property type="match status" value="1"/>
</dbReference>
<name>A0A7J0DH14_9ERIC</name>
<evidence type="ECO:0000313" key="2">
    <source>
        <dbReference type="Proteomes" id="UP000585474"/>
    </source>
</evidence>
<proteinExistence type="predicted"/>
<comment type="caution">
    <text evidence="1">The sequence shown here is derived from an EMBL/GenBank/DDBJ whole genome shotgun (WGS) entry which is preliminary data.</text>
</comment>
<reference evidence="2" key="1">
    <citation type="submission" date="2019-07" db="EMBL/GenBank/DDBJ databases">
        <title>De Novo Assembly of kiwifruit Actinidia rufa.</title>
        <authorList>
            <person name="Sugita-Konishi S."/>
            <person name="Sato K."/>
            <person name="Mori E."/>
            <person name="Abe Y."/>
            <person name="Kisaki G."/>
            <person name="Hamano K."/>
            <person name="Suezawa K."/>
            <person name="Otani M."/>
            <person name="Fukuda T."/>
            <person name="Manabe T."/>
            <person name="Gomi K."/>
            <person name="Tabuchi M."/>
            <person name="Akimitsu K."/>
            <person name="Kataoka I."/>
        </authorList>
    </citation>
    <scope>NUCLEOTIDE SEQUENCE [LARGE SCALE GENOMIC DNA]</scope>
    <source>
        <strain evidence="2">cv. Fuchu</strain>
    </source>
</reference>
<protein>
    <submittedName>
        <fullName evidence="1">Uncharacterized protein</fullName>
    </submittedName>
</protein>
<evidence type="ECO:0000313" key="1">
    <source>
        <dbReference type="EMBL" id="GFS35106.1"/>
    </source>
</evidence>